<organism evidence="1 2">
    <name type="scientific">Nicotiana tabacum</name>
    <name type="common">Common tobacco</name>
    <dbReference type="NCBI Taxonomy" id="4097"/>
    <lineage>
        <taxon>Eukaryota</taxon>
        <taxon>Viridiplantae</taxon>
        <taxon>Streptophyta</taxon>
        <taxon>Embryophyta</taxon>
        <taxon>Tracheophyta</taxon>
        <taxon>Spermatophyta</taxon>
        <taxon>Magnoliopsida</taxon>
        <taxon>eudicotyledons</taxon>
        <taxon>Gunneridae</taxon>
        <taxon>Pentapetalae</taxon>
        <taxon>asterids</taxon>
        <taxon>lamiids</taxon>
        <taxon>Solanales</taxon>
        <taxon>Solanaceae</taxon>
        <taxon>Nicotianoideae</taxon>
        <taxon>Nicotianeae</taxon>
        <taxon>Nicotiana</taxon>
    </lineage>
</organism>
<reference evidence="1" key="1">
    <citation type="journal article" date="2014" name="Nat. Commun.">
        <title>The tobacco genome sequence and its comparison with those of tomato and potato.</title>
        <authorList>
            <person name="Sierro N."/>
            <person name="Battey J.N."/>
            <person name="Ouadi S."/>
            <person name="Bakaher N."/>
            <person name="Bovet L."/>
            <person name="Willig A."/>
            <person name="Goepfert S."/>
            <person name="Peitsch M.C."/>
            <person name="Ivanov N.V."/>
        </authorList>
    </citation>
    <scope>NUCLEOTIDE SEQUENCE [LARGE SCALE GENOMIC DNA]</scope>
</reference>
<gene>
    <name evidence="2" type="primary">LOC142177338</name>
</gene>
<evidence type="ECO:0000313" key="2">
    <source>
        <dbReference type="RefSeq" id="XP_075101915.1"/>
    </source>
</evidence>
<dbReference type="RefSeq" id="XP_075101915.1">
    <property type="nucleotide sequence ID" value="XM_075245814.1"/>
</dbReference>
<dbReference type="Proteomes" id="UP000790787">
    <property type="component" value="Chromosome 3"/>
</dbReference>
<protein>
    <submittedName>
        <fullName evidence="2">Uncharacterized protein LOC142177338</fullName>
    </submittedName>
</protein>
<proteinExistence type="predicted"/>
<keyword evidence="1" id="KW-1185">Reference proteome</keyword>
<evidence type="ECO:0000313" key="1">
    <source>
        <dbReference type="Proteomes" id="UP000790787"/>
    </source>
</evidence>
<sequence length="900" mass="103195">MHDFIMAEDSELWDVICDGPYIPMKNIGDLPLTMPKTRKEYTNTDRKAVEKNFRAKKILEIWEALQIAHEGTTQVKQSKIDMLTTEYELFRMKDNESIQDTYTRFTSIINELYSLGEIIPRIKLVRKILSILPSSWESKVNAITEAKDLQELTIDELKMVRRNGGIPKRGNSSKPKNYDFCHKCGKPGHFIKDYPFLNQEHSKYNLEKAAKRNPVPDKHFKRKRSADNMVKRALASWGDSSSESEDETDACDSSMMAVESDENEYNSIFALMAQSDDDEDDDNSEVNFRDVQRNLKSYSPKKLMSLASVLIDVYHSLVEDKNVLTLELGEAEQTRDDLERDDLLIVIVDLRETIEGLRTKSTPGNSGKGKEVSSEAHIRPENELKALKTSMCVETEKNKHLQTKLERVKSDLEKSLKWTWSSEAITAMYVNNGGNRQRIRFQREKTPYNPHIKYVTILHNWLCTHCGNNGHFKENCQAMVQYIQKNKVFAKNVTTKKGPGNNERKQSAMIYDKGNKVEFLSNICTVTNLLTGEVVLVAKRYKNIYIADFKSIQSGDLSCLKAIDDDDQLGKVDAKSDEGIFLGYSSQSKAYKIYNKWTQCVEESVHVIFDESYPSCKKNNKDDQDGEPLLVPGEVIDMTNGKVNMMSQMEIMLTLPQGNQVPRACWYERLSKFLLENGFTRGEIDNTLFMKKRGRNLLIVQFYVDDIIFGEIADSLCENLQNSWEYIKELLKRFDMEASKVINTHIATATRLDMDEVGSPVNQTMYKGIVGSLLYLPASRPDIVFSVGLCEGYLVDRKSTSGMTHFLGSCLNSWGTRKQNSQLEDFGVFTNCVPLLCNNTNALNMSKNPIQHKRTKHIDVRHHFLRDNMEKGLIYMKFYNTEDQIADIFTKALSMEHFIE</sequence>
<accession>A0AC58TXI9</accession>
<name>A0AC58TXI9_TOBAC</name>
<reference evidence="2" key="2">
    <citation type="submission" date="2025-08" db="UniProtKB">
        <authorList>
            <consortium name="RefSeq"/>
        </authorList>
    </citation>
    <scope>IDENTIFICATION</scope>
    <source>
        <tissue evidence="2">Leaf</tissue>
    </source>
</reference>